<sequence length="92" mass="10349">MLNRSNHCKGGNLGATTQNPHRRTGDPMARFDSLPAPVRRWMAKAALPWSPASCRRLWTRARRAGASVDEALVVLDQAERRALERETERRAA</sequence>
<comment type="caution">
    <text evidence="2">The sequence shown here is derived from an EMBL/GenBank/DDBJ whole genome shotgun (WGS) entry which is preliminary data.</text>
</comment>
<dbReference type="RefSeq" id="WP_272848236.1">
    <property type="nucleotide sequence ID" value="NZ_CP067140.1"/>
</dbReference>
<dbReference type="AlphaFoldDB" id="A0AA45W2Y0"/>
<dbReference type="Pfam" id="PF20135">
    <property type="entry name" value="DUF6525"/>
    <property type="match status" value="1"/>
</dbReference>
<evidence type="ECO:0000313" key="2">
    <source>
        <dbReference type="EMBL" id="SIS71246.1"/>
    </source>
</evidence>
<reference evidence="2 3" key="1">
    <citation type="submission" date="2017-01" db="EMBL/GenBank/DDBJ databases">
        <authorList>
            <person name="Varghese N."/>
            <person name="Submissions S."/>
        </authorList>
    </citation>
    <scope>NUCLEOTIDE SEQUENCE [LARGE SCALE GENOMIC DNA]</scope>
    <source>
        <strain evidence="2 3">DSM 18447</strain>
    </source>
</reference>
<name>A0AA45W2Y0_9RHOB</name>
<dbReference type="InterPro" id="IPR045386">
    <property type="entry name" value="DUF6525"/>
</dbReference>
<gene>
    <name evidence="2" type="ORF">SAMN05421772_103186</name>
</gene>
<accession>A0AA45W2Y0</accession>
<evidence type="ECO:0000313" key="3">
    <source>
        <dbReference type="Proteomes" id="UP000186216"/>
    </source>
</evidence>
<feature type="region of interest" description="Disordered" evidence="1">
    <location>
        <begin position="1"/>
        <end position="31"/>
    </location>
</feature>
<evidence type="ECO:0000256" key="1">
    <source>
        <dbReference type="SAM" id="MobiDB-lite"/>
    </source>
</evidence>
<proteinExistence type="predicted"/>
<protein>
    <submittedName>
        <fullName evidence="2">Uncharacterized protein</fullName>
    </submittedName>
</protein>
<organism evidence="2 3">
    <name type="scientific">Paracoccus saliphilus</name>
    <dbReference type="NCBI Taxonomy" id="405559"/>
    <lineage>
        <taxon>Bacteria</taxon>
        <taxon>Pseudomonadati</taxon>
        <taxon>Pseudomonadota</taxon>
        <taxon>Alphaproteobacteria</taxon>
        <taxon>Rhodobacterales</taxon>
        <taxon>Paracoccaceae</taxon>
        <taxon>Paracoccus</taxon>
    </lineage>
</organism>
<dbReference type="EMBL" id="FTOU01000003">
    <property type="protein sequence ID" value="SIS71246.1"/>
    <property type="molecule type" value="Genomic_DNA"/>
</dbReference>
<dbReference type="Proteomes" id="UP000186216">
    <property type="component" value="Unassembled WGS sequence"/>
</dbReference>